<dbReference type="NCBIfam" id="NF041539">
    <property type="entry name" value="choice_anch_R"/>
    <property type="match status" value="1"/>
</dbReference>
<proteinExistence type="predicted"/>
<name>A0A0G0WKY3_9BACT</name>
<comment type="caution">
    <text evidence="2">The sequence shown here is derived from an EMBL/GenBank/DDBJ whole genome shotgun (WGS) entry which is preliminary data.</text>
</comment>
<evidence type="ECO:0000313" key="3">
    <source>
        <dbReference type="Proteomes" id="UP000034753"/>
    </source>
</evidence>
<dbReference type="AlphaFoldDB" id="A0A0G0WKY3"/>
<keyword evidence="1" id="KW-0472">Membrane</keyword>
<reference evidence="2 3" key="1">
    <citation type="journal article" date="2015" name="Nature">
        <title>rRNA introns, odd ribosomes, and small enigmatic genomes across a large radiation of phyla.</title>
        <authorList>
            <person name="Brown C.T."/>
            <person name="Hug L.A."/>
            <person name="Thomas B.C."/>
            <person name="Sharon I."/>
            <person name="Castelle C.J."/>
            <person name="Singh A."/>
            <person name="Wilkins M.J."/>
            <person name="Williams K.H."/>
            <person name="Banfield J.F."/>
        </authorList>
    </citation>
    <scope>NUCLEOTIDE SEQUENCE [LARGE SCALE GENOMIC DNA]</scope>
</reference>
<evidence type="ECO:0000256" key="1">
    <source>
        <dbReference type="SAM" id="Phobius"/>
    </source>
</evidence>
<evidence type="ECO:0000313" key="2">
    <source>
        <dbReference type="EMBL" id="KKS13490.1"/>
    </source>
</evidence>
<dbReference type="Proteomes" id="UP000034753">
    <property type="component" value="Unassembled WGS sequence"/>
</dbReference>
<organism evidence="2 3">
    <name type="scientific">Candidatus Daviesbacteria bacterium GW2011_GWB1_41_5</name>
    <dbReference type="NCBI Taxonomy" id="1618429"/>
    <lineage>
        <taxon>Bacteria</taxon>
        <taxon>Candidatus Daviesiibacteriota</taxon>
    </lineage>
</organism>
<dbReference type="EMBL" id="LCBN01000023">
    <property type="protein sequence ID" value="KKS13490.1"/>
    <property type="molecule type" value="Genomic_DNA"/>
</dbReference>
<gene>
    <name evidence="2" type="ORF">UU67_C0023G0012</name>
</gene>
<evidence type="ECO:0008006" key="4">
    <source>
        <dbReference type="Google" id="ProtNLM"/>
    </source>
</evidence>
<accession>A0A0G0WKY3</accession>
<protein>
    <recommendedName>
        <fullName evidence="4">Type 4 fimbrial biogenesis protein PilX N-terminal domain-containing protein</fullName>
    </recommendedName>
</protein>
<keyword evidence="1" id="KW-0812">Transmembrane</keyword>
<feature type="transmembrane region" description="Helical" evidence="1">
    <location>
        <begin position="12"/>
        <end position="33"/>
    </location>
</feature>
<keyword evidence="1" id="KW-1133">Transmembrane helix</keyword>
<sequence>MDKNITNKESGQMLVLSIIVAALVLVNGLMILAGSQTFFQNTTYTVASAQALQLAEAGADKALASFNTAGSSYSGESETALGAGSFSVAISSEGPDTKIITATGYVPSKTNAKAKRTISIKAARGAGISFNYGVQVGEGGLKMENSSEIEGSVFSNGSISMENSTRISGDAIVAGGTAPEADQQALCSGISCTDFIFGRFPNGPIDMAQSFKSAASGYLNKVALNLKKVGSPYDLTIRIMRDDGGKPDKNQVLATGILTSDRVGSDYSLPFIEIGFGSAPSLIADTTYWIVADAYQDSSNYWMWSADLSQGYTGGVSRWSPNWQAGNPVWDDTSPPVDLDFKTYMGGVATSIIGANTALITGDARANTLQDLSIGGEAYYQLQQNIKVGGSSCGSNPECHPGSPDPAPVPMPISEANINSWKDDAENAGTYTGDMIICNAVLTSGKYVGNISSNNGCTTIIMPPVWITGNLSLSNNVTYKLDPSMGGASGVILVDGRIILSNGAKIMGSGSTGSYLMVLSLYDSRESGLSAIDVSNGGNQGILYAPLGLADIKNTNSLNELTAWKVILRNNVEVGYETGLTSVFFSSGPTGSYSVIKGTYQLR</sequence>